<accession>A0A9P5X7M8</accession>
<reference evidence="1" key="1">
    <citation type="submission" date="2020-11" db="EMBL/GenBank/DDBJ databases">
        <authorList>
            <consortium name="DOE Joint Genome Institute"/>
            <person name="Ahrendt S."/>
            <person name="Riley R."/>
            <person name="Andreopoulos W."/>
            <person name="Labutti K."/>
            <person name="Pangilinan J."/>
            <person name="Ruiz-Duenas F.J."/>
            <person name="Barrasa J.M."/>
            <person name="Sanchez-Garcia M."/>
            <person name="Camarero S."/>
            <person name="Miyauchi S."/>
            <person name="Serrano A."/>
            <person name="Linde D."/>
            <person name="Babiker R."/>
            <person name="Drula E."/>
            <person name="Ayuso-Fernandez I."/>
            <person name="Pacheco R."/>
            <person name="Padilla G."/>
            <person name="Ferreira P."/>
            <person name="Barriuso J."/>
            <person name="Kellner H."/>
            <person name="Castanera R."/>
            <person name="Alfaro M."/>
            <person name="Ramirez L."/>
            <person name="Pisabarro A.G."/>
            <person name="Kuo A."/>
            <person name="Tritt A."/>
            <person name="Lipzen A."/>
            <person name="He G."/>
            <person name="Yan M."/>
            <person name="Ng V."/>
            <person name="Cullen D."/>
            <person name="Martin F."/>
            <person name="Rosso M.-N."/>
            <person name="Henrissat B."/>
            <person name="Hibbett D."/>
            <person name="Martinez A.T."/>
            <person name="Grigoriev I.V."/>
        </authorList>
    </citation>
    <scope>NUCLEOTIDE SEQUENCE</scope>
    <source>
        <strain evidence="1">MF-IS2</strain>
    </source>
</reference>
<keyword evidence="2" id="KW-1185">Reference proteome</keyword>
<evidence type="ECO:0000313" key="1">
    <source>
        <dbReference type="EMBL" id="KAF9445560.1"/>
    </source>
</evidence>
<sequence>MGHDEEVLGQWSCAMSRARRIQANTCTCTHHSTCHCSTVYLPCTCPPVRFDTCSAFQHILSMPLLPNPLILRPSISDLVHSFPIMSRIHLMSNIYMPVPPPPQVPERTSSFSRV</sequence>
<protein>
    <submittedName>
        <fullName evidence="1">Uncharacterized protein</fullName>
    </submittedName>
</protein>
<gene>
    <name evidence="1" type="ORF">P691DRAFT_262915</name>
</gene>
<name>A0A9P5X7M8_9AGAR</name>
<dbReference type="Proteomes" id="UP000807342">
    <property type="component" value="Unassembled WGS sequence"/>
</dbReference>
<dbReference type="AlphaFoldDB" id="A0A9P5X7M8"/>
<proteinExistence type="predicted"/>
<comment type="caution">
    <text evidence="1">The sequence shown here is derived from an EMBL/GenBank/DDBJ whole genome shotgun (WGS) entry which is preliminary data.</text>
</comment>
<organism evidence="1 2">
    <name type="scientific">Macrolepiota fuliginosa MF-IS2</name>
    <dbReference type="NCBI Taxonomy" id="1400762"/>
    <lineage>
        <taxon>Eukaryota</taxon>
        <taxon>Fungi</taxon>
        <taxon>Dikarya</taxon>
        <taxon>Basidiomycota</taxon>
        <taxon>Agaricomycotina</taxon>
        <taxon>Agaricomycetes</taxon>
        <taxon>Agaricomycetidae</taxon>
        <taxon>Agaricales</taxon>
        <taxon>Agaricineae</taxon>
        <taxon>Agaricaceae</taxon>
        <taxon>Macrolepiota</taxon>
    </lineage>
</organism>
<dbReference type="EMBL" id="MU151294">
    <property type="protein sequence ID" value="KAF9445560.1"/>
    <property type="molecule type" value="Genomic_DNA"/>
</dbReference>
<evidence type="ECO:0000313" key="2">
    <source>
        <dbReference type="Proteomes" id="UP000807342"/>
    </source>
</evidence>